<sequence length="378" mass="43333">MEFIPDHKIESRTVASHVRKSNKKIKTNYTRNSLKAFKDQHEFAGTEIKSHKEAYFCTKNYENVLKSPKATQAMTEINSSSKKKPPGQKIQDCNNRKCHRASSTTYQTSSPQKNVGSCSKSKVINPSKTAKVSLADKEGVVLYPIHRCDSISQMLEFMNPQDSKEKIDSLQPIQESYIESLIDKMIDEEDFGCNNVTFTNKIYNYGKDMDVIWTYHYSDIESRANKPPKTKAQLDNMPDLECLKHLNCPILYKLVKKKSLSDVSYSEEICGSVRTVYSSESDDRIDDFMTEGEMLQKVSDFLNFANFSIPSEQDKLASSDHSHRDSIVELDFDGENVVLFKLIRPSASRVKKNRLRRINKTMIVDPKSLEKLYAARRE</sequence>
<dbReference type="AlphaFoldDB" id="A0AAD1UQD1"/>
<dbReference type="Proteomes" id="UP001295684">
    <property type="component" value="Unassembled WGS sequence"/>
</dbReference>
<comment type="caution">
    <text evidence="2">The sequence shown here is derived from an EMBL/GenBank/DDBJ whole genome shotgun (WGS) entry which is preliminary data.</text>
</comment>
<dbReference type="EMBL" id="CAMPGE010010113">
    <property type="protein sequence ID" value="CAI2368970.1"/>
    <property type="molecule type" value="Genomic_DNA"/>
</dbReference>
<gene>
    <name evidence="2" type="ORF">ECRASSUSDP1_LOCUS10266</name>
</gene>
<organism evidence="2 3">
    <name type="scientific">Euplotes crassus</name>
    <dbReference type="NCBI Taxonomy" id="5936"/>
    <lineage>
        <taxon>Eukaryota</taxon>
        <taxon>Sar</taxon>
        <taxon>Alveolata</taxon>
        <taxon>Ciliophora</taxon>
        <taxon>Intramacronucleata</taxon>
        <taxon>Spirotrichea</taxon>
        <taxon>Hypotrichia</taxon>
        <taxon>Euplotida</taxon>
        <taxon>Euplotidae</taxon>
        <taxon>Moneuplotes</taxon>
    </lineage>
</organism>
<evidence type="ECO:0000313" key="2">
    <source>
        <dbReference type="EMBL" id="CAI2368970.1"/>
    </source>
</evidence>
<feature type="region of interest" description="Disordered" evidence="1">
    <location>
        <begin position="101"/>
        <end position="120"/>
    </location>
</feature>
<evidence type="ECO:0000256" key="1">
    <source>
        <dbReference type="SAM" id="MobiDB-lite"/>
    </source>
</evidence>
<reference evidence="2" key="1">
    <citation type="submission" date="2023-07" db="EMBL/GenBank/DDBJ databases">
        <authorList>
            <consortium name="AG Swart"/>
            <person name="Singh M."/>
            <person name="Singh A."/>
            <person name="Seah K."/>
            <person name="Emmerich C."/>
        </authorList>
    </citation>
    <scope>NUCLEOTIDE SEQUENCE</scope>
    <source>
        <strain evidence="2">DP1</strain>
    </source>
</reference>
<accession>A0AAD1UQD1</accession>
<keyword evidence="3" id="KW-1185">Reference proteome</keyword>
<protein>
    <submittedName>
        <fullName evidence="2">Uncharacterized protein</fullName>
    </submittedName>
</protein>
<feature type="region of interest" description="Disordered" evidence="1">
    <location>
        <begin position="73"/>
        <end position="94"/>
    </location>
</feature>
<evidence type="ECO:0000313" key="3">
    <source>
        <dbReference type="Proteomes" id="UP001295684"/>
    </source>
</evidence>
<name>A0AAD1UQD1_EUPCR</name>
<proteinExistence type="predicted"/>